<gene>
    <name evidence="1" type="ORF">JMJ58_13105</name>
</gene>
<proteinExistence type="predicted"/>
<dbReference type="AlphaFoldDB" id="A0A8T8DWZ8"/>
<name>A0A8T8DWZ8_9EURY</name>
<sequence>MPIQPPALSTPDRPVPAGEDRVLATTSQLAGRVEDALDCRLNAAVLEDLLLELDRGDFVEWVTVTRDGEYLWDLTDAPERIADVVAAIVVERLKQWLETRTDA</sequence>
<protein>
    <submittedName>
        <fullName evidence="1">Uncharacterized protein</fullName>
    </submittedName>
</protein>
<evidence type="ECO:0000313" key="2">
    <source>
        <dbReference type="Proteomes" id="UP000637819"/>
    </source>
</evidence>
<dbReference type="OrthoDB" id="206185at2157"/>
<evidence type="ECO:0000313" key="1">
    <source>
        <dbReference type="EMBL" id="QRV13887.1"/>
    </source>
</evidence>
<accession>A0A8T8DWZ8</accession>
<dbReference type="GeneID" id="62876079"/>
<keyword evidence="2" id="KW-1185">Reference proteome</keyword>
<reference evidence="1 2" key="1">
    <citation type="submission" date="2021-01" db="EMBL/GenBank/DDBJ databases">
        <title>Genome Sequence and Methylation Pattern of Haloterrigena salifodinae BOL5-1, An Extremely Halophilic Archaeon from a Bolivian Salt Mine.</title>
        <authorList>
            <person name="DasSarma P."/>
            <person name="Anton B.P."/>
            <person name="DasSarma S.L."/>
            <person name="von Ehrenheim H.A.L."/>
            <person name="Martinez F.L."/>
            <person name="Guzman D."/>
            <person name="Roberts R.J."/>
            <person name="DasSarma S."/>
        </authorList>
    </citation>
    <scope>NUCLEOTIDE SEQUENCE [LARGE SCALE GENOMIC DNA]</scope>
    <source>
        <strain evidence="1 2">BOL5-1</strain>
    </source>
</reference>
<dbReference type="Proteomes" id="UP000637819">
    <property type="component" value="Chromosome"/>
</dbReference>
<dbReference type="RefSeq" id="WP_204746817.1">
    <property type="nucleotide sequence ID" value="NZ_CP069188.1"/>
</dbReference>
<organism evidence="1 2">
    <name type="scientific">Haloterrigena salifodinae</name>
    <dbReference type="NCBI Taxonomy" id="2675099"/>
    <lineage>
        <taxon>Archaea</taxon>
        <taxon>Methanobacteriati</taxon>
        <taxon>Methanobacteriota</taxon>
        <taxon>Stenosarchaea group</taxon>
        <taxon>Halobacteria</taxon>
        <taxon>Halobacteriales</taxon>
        <taxon>Natrialbaceae</taxon>
        <taxon>Haloterrigena</taxon>
    </lineage>
</organism>
<dbReference type="KEGG" id="hsal:JMJ58_13105"/>
<dbReference type="EMBL" id="CP069188">
    <property type="protein sequence ID" value="QRV13887.1"/>
    <property type="molecule type" value="Genomic_DNA"/>
</dbReference>